<keyword evidence="1" id="KW-0812">Transmembrane</keyword>
<feature type="transmembrane region" description="Helical" evidence="1">
    <location>
        <begin position="404"/>
        <end position="424"/>
    </location>
</feature>
<evidence type="ECO:0000313" key="3">
    <source>
        <dbReference type="Proteomes" id="UP000324354"/>
    </source>
</evidence>
<sequence length="586" mass="67171">MGEYCEKDFRSLQRCAEMNNIRIFKFLVILYSLLLIASSFVYYYREDIYIRPESYFYLLTLAVGVTFAQIIFFGRNSRSEVKFLIFVEVLLVALSFTLTQQALYKTVLGRDPWFHWILVEEIVKRGSIPPYEQIPIPYVRMPNFHLVIASGIVLTNLSYKWAQVLFAGFPTLILLMLVAFLYSKKLFDDQVGLVSILLVAISDNVLDMVGKNIVPNTLGVALAFLIFYLIYFREYHNLMIKFLSVLVAIALAFMHTVSLTFLIWQIFVISILSLILKDKSAKFYLAHFAFLIVSALFVWGIYSGFYLKSLVIIFKQLFIYGFDIERYEAKLPTTFLDAVIARSGMVLYFAIAGIITFYLLVKTLKRRAFGIKLSTLSSILATISILAGAVSFLTPALSGIAHRFWYYGEVLSSAFVGSVLANLYERKKVIIVFNLIFICALSMLMFKANVANDDNPLVPYYSQRTGWHDSEIEAGKFVISKQGNIPIASDWDYSWNLRYLKTSLMASGALKDINRVTPKTFEEVKNCNCLFVFRKDLLENRLFYLGGRWTQTPHLPLSTLNLVIKELSENEGIIYNNNNILIMHLV</sequence>
<feature type="transmembrane region" description="Helical" evidence="1">
    <location>
        <begin position="339"/>
        <end position="361"/>
    </location>
</feature>
<feature type="transmembrane region" description="Helical" evidence="1">
    <location>
        <begin position="213"/>
        <end position="231"/>
    </location>
</feature>
<feature type="transmembrane region" description="Helical" evidence="1">
    <location>
        <begin position="373"/>
        <end position="392"/>
    </location>
</feature>
<feature type="transmembrane region" description="Helical" evidence="1">
    <location>
        <begin position="429"/>
        <end position="446"/>
    </location>
</feature>
<reference evidence="2 3" key="1">
    <citation type="submission" date="2017-08" db="EMBL/GenBank/DDBJ databases">
        <title>Resequencing and Reannotation of the genome of Pyrococcus furiosus type strain DSM3638.</title>
        <authorList>
            <person name="Reichelt R.M."/>
            <person name="Bunk B."/>
        </authorList>
    </citation>
    <scope>NUCLEOTIDE SEQUENCE [LARGE SCALE GENOMIC DNA]</scope>
    <source>
        <strain evidence="2 3">DSM 3638</strain>
    </source>
</reference>
<dbReference type="EMBL" id="CP023154">
    <property type="protein sequence ID" value="QEK78469.1"/>
    <property type="molecule type" value="Genomic_DNA"/>
</dbReference>
<accession>A0A5C0XNT1</accession>
<name>A0A5C0XNT1_PYRFU</name>
<evidence type="ECO:0008006" key="4">
    <source>
        <dbReference type="Google" id="ProtNLM"/>
    </source>
</evidence>
<feature type="transmembrane region" description="Helical" evidence="1">
    <location>
        <begin position="283"/>
        <end position="302"/>
    </location>
</feature>
<feature type="transmembrane region" description="Helical" evidence="1">
    <location>
        <begin position="243"/>
        <end position="276"/>
    </location>
</feature>
<feature type="transmembrane region" description="Helical" evidence="1">
    <location>
        <begin position="83"/>
        <end position="104"/>
    </location>
</feature>
<gene>
    <name evidence="2" type="ORF">PFDSM3638_03935</name>
</gene>
<dbReference type="AlphaFoldDB" id="A0A5C0XNT1"/>
<dbReference type="Proteomes" id="UP000324354">
    <property type="component" value="Chromosome"/>
</dbReference>
<organism evidence="2 3">
    <name type="scientific">Pyrococcus furiosus (strain ATCC 43587 / DSM 3638 / JCM 8422 / Vc1)</name>
    <dbReference type="NCBI Taxonomy" id="186497"/>
    <lineage>
        <taxon>Archaea</taxon>
        <taxon>Methanobacteriati</taxon>
        <taxon>Methanobacteriota</taxon>
        <taxon>Thermococci</taxon>
        <taxon>Thermococcales</taxon>
        <taxon>Thermococcaceae</taxon>
        <taxon>Pyrococcus</taxon>
    </lineage>
</organism>
<protein>
    <recommendedName>
        <fullName evidence="4">Glycosyltransferase RgtA/B/C/D-like domain-containing protein</fullName>
    </recommendedName>
</protein>
<keyword evidence="1" id="KW-0472">Membrane</keyword>
<feature type="transmembrane region" description="Helical" evidence="1">
    <location>
        <begin position="23"/>
        <end position="43"/>
    </location>
</feature>
<feature type="transmembrane region" description="Helical" evidence="1">
    <location>
        <begin position="164"/>
        <end position="183"/>
    </location>
</feature>
<evidence type="ECO:0000256" key="1">
    <source>
        <dbReference type="SAM" id="Phobius"/>
    </source>
</evidence>
<proteinExistence type="predicted"/>
<feature type="transmembrane region" description="Helical" evidence="1">
    <location>
        <begin position="55"/>
        <end position="74"/>
    </location>
</feature>
<keyword evidence="1" id="KW-1133">Transmembrane helix</keyword>
<evidence type="ECO:0000313" key="2">
    <source>
        <dbReference type="EMBL" id="QEK78469.1"/>
    </source>
</evidence>